<keyword evidence="2 7" id="KW-0812">Transmembrane</keyword>
<dbReference type="Pfam" id="PF00664">
    <property type="entry name" value="ABC_membrane"/>
    <property type="match status" value="1"/>
</dbReference>
<dbReference type="PANTHER" id="PTHR43394:SF1">
    <property type="entry name" value="ATP-BINDING CASSETTE SUB-FAMILY B MEMBER 10, MITOCHONDRIAL"/>
    <property type="match status" value="1"/>
</dbReference>
<name>A0AAP2DV33_9BACT</name>
<dbReference type="PROSITE" id="PS50893">
    <property type="entry name" value="ABC_TRANSPORTER_2"/>
    <property type="match status" value="1"/>
</dbReference>
<dbReference type="AlphaFoldDB" id="A0AAP2DV33"/>
<dbReference type="GO" id="GO:0015421">
    <property type="term" value="F:ABC-type oligopeptide transporter activity"/>
    <property type="evidence" value="ECO:0007669"/>
    <property type="project" value="TreeGrafter"/>
</dbReference>
<feature type="transmembrane region" description="Helical" evidence="7">
    <location>
        <begin position="182"/>
        <end position="202"/>
    </location>
</feature>
<feature type="domain" description="ABC transmembrane type-1" evidence="9">
    <location>
        <begin position="40"/>
        <end position="323"/>
    </location>
</feature>
<keyword evidence="4 10" id="KW-0067">ATP-binding</keyword>
<dbReference type="Gene3D" id="3.40.50.300">
    <property type="entry name" value="P-loop containing nucleotide triphosphate hydrolases"/>
    <property type="match status" value="1"/>
</dbReference>
<dbReference type="EMBL" id="JAHESE010000001">
    <property type="protein sequence ID" value="MBT1706788.1"/>
    <property type="molecule type" value="Genomic_DNA"/>
</dbReference>
<protein>
    <submittedName>
        <fullName evidence="10">ATP-binding cassette domain-containing protein</fullName>
    </submittedName>
</protein>
<feature type="transmembrane region" description="Helical" evidence="7">
    <location>
        <begin position="159"/>
        <end position="176"/>
    </location>
</feature>
<feature type="transmembrane region" description="Helical" evidence="7">
    <location>
        <begin position="262"/>
        <end position="285"/>
    </location>
</feature>
<feature type="domain" description="ABC transporter" evidence="8">
    <location>
        <begin position="356"/>
        <end position="592"/>
    </location>
</feature>
<reference evidence="10 11" key="1">
    <citation type="submission" date="2021-05" db="EMBL/GenBank/DDBJ databases">
        <title>A Polyphasic approach of four new species of the genus Ohtaekwangia: Ohtaekwangia histidinii sp. nov., Ohtaekwangia cretensis sp. nov., Ohtaekwangia indiensis sp. nov., Ohtaekwangia reichenbachii sp. nov. from diverse environment.</title>
        <authorList>
            <person name="Octaviana S."/>
        </authorList>
    </citation>
    <scope>NUCLEOTIDE SEQUENCE [LARGE SCALE GENOMIC DNA]</scope>
    <source>
        <strain evidence="10 11">PWU5</strain>
    </source>
</reference>
<feature type="transmembrane region" description="Helical" evidence="7">
    <location>
        <begin position="37"/>
        <end position="59"/>
    </location>
</feature>
<evidence type="ECO:0000256" key="1">
    <source>
        <dbReference type="ARBA" id="ARBA00004651"/>
    </source>
</evidence>
<comment type="subcellular location">
    <subcellularLocation>
        <location evidence="1">Cell membrane</location>
        <topology evidence="1">Multi-pass membrane protein</topology>
    </subcellularLocation>
</comment>
<keyword evidence="5 7" id="KW-1133">Transmembrane helix</keyword>
<comment type="caution">
    <text evidence="10">The sequence shown here is derived from an EMBL/GenBank/DDBJ whole genome shotgun (WGS) entry which is preliminary data.</text>
</comment>
<dbReference type="PROSITE" id="PS00211">
    <property type="entry name" value="ABC_TRANSPORTER_1"/>
    <property type="match status" value="1"/>
</dbReference>
<dbReference type="CDD" id="cd03249">
    <property type="entry name" value="ABC_MTABC3_MDL1_MDL2"/>
    <property type="match status" value="1"/>
</dbReference>
<dbReference type="InterPro" id="IPR036640">
    <property type="entry name" value="ABC1_TM_sf"/>
</dbReference>
<keyword evidence="6 7" id="KW-0472">Membrane</keyword>
<evidence type="ECO:0000256" key="5">
    <source>
        <dbReference type="ARBA" id="ARBA00022989"/>
    </source>
</evidence>
<evidence type="ECO:0000256" key="4">
    <source>
        <dbReference type="ARBA" id="ARBA00022840"/>
    </source>
</evidence>
<dbReference type="SUPFAM" id="SSF52540">
    <property type="entry name" value="P-loop containing nucleoside triphosphate hydrolases"/>
    <property type="match status" value="1"/>
</dbReference>
<feature type="transmembrane region" description="Helical" evidence="7">
    <location>
        <begin position="297"/>
        <end position="318"/>
    </location>
</feature>
<keyword evidence="11" id="KW-1185">Reference proteome</keyword>
<evidence type="ECO:0000259" key="8">
    <source>
        <dbReference type="PROSITE" id="PS50893"/>
    </source>
</evidence>
<dbReference type="InterPro" id="IPR003593">
    <property type="entry name" value="AAA+_ATPase"/>
</dbReference>
<dbReference type="GO" id="GO:0005886">
    <property type="term" value="C:plasma membrane"/>
    <property type="evidence" value="ECO:0007669"/>
    <property type="project" value="UniProtKB-SubCell"/>
</dbReference>
<dbReference type="GO" id="GO:0005524">
    <property type="term" value="F:ATP binding"/>
    <property type="evidence" value="ECO:0007669"/>
    <property type="project" value="UniProtKB-KW"/>
</dbReference>
<dbReference type="GO" id="GO:0016887">
    <property type="term" value="F:ATP hydrolysis activity"/>
    <property type="evidence" value="ECO:0007669"/>
    <property type="project" value="InterPro"/>
</dbReference>
<evidence type="ECO:0000256" key="2">
    <source>
        <dbReference type="ARBA" id="ARBA00022692"/>
    </source>
</evidence>
<evidence type="ECO:0000256" key="6">
    <source>
        <dbReference type="ARBA" id="ARBA00023136"/>
    </source>
</evidence>
<dbReference type="InterPro" id="IPR039421">
    <property type="entry name" value="Type_1_exporter"/>
</dbReference>
<dbReference type="RefSeq" id="WP_254082378.1">
    <property type="nucleotide sequence ID" value="NZ_JAHESE010000001.1"/>
</dbReference>
<dbReference type="SUPFAM" id="SSF90123">
    <property type="entry name" value="ABC transporter transmembrane region"/>
    <property type="match status" value="1"/>
</dbReference>
<organism evidence="10 11">
    <name type="scientific">Dawidia cretensis</name>
    <dbReference type="NCBI Taxonomy" id="2782350"/>
    <lineage>
        <taxon>Bacteria</taxon>
        <taxon>Pseudomonadati</taxon>
        <taxon>Bacteroidota</taxon>
        <taxon>Cytophagia</taxon>
        <taxon>Cytophagales</taxon>
        <taxon>Chryseotaleaceae</taxon>
        <taxon>Dawidia</taxon>
    </lineage>
</organism>
<dbReference type="InterPro" id="IPR017871">
    <property type="entry name" value="ABC_transporter-like_CS"/>
</dbReference>
<dbReference type="PANTHER" id="PTHR43394">
    <property type="entry name" value="ATP-DEPENDENT PERMEASE MDL1, MITOCHONDRIAL"/>
    <property type="match status" value="1"/>
</dbReference>
<sequence>MAKQVKEPLKEEEKRKLNKANLKNLVRVFRFMMPYKGIFILGLTALAFSTVTLLAFPRLCGMLLDIADGKPSYFETIDQAAIALIFILLVQAIFSFVRVYTFSIVTERSMGSIRKTIYEKIIWLPLTFFDNRRVGEIMSRLTSDISTLQDTFSTTLAELLRQVLTLVLGTVILFYMTPKLAVFMLLTFPVLVISALIFGKFIRKLSSKTQDRLAAANVIVEESLQSIPIVKAFTNETFETKRYSNAIEESIRIAIYAARYRGLFISFVIFVIFSGIVAVGWYGAGLVQSKTTTTGELFSFVLYTTFIGASIAGLGDIYTQIQRSIGASERVLNILHEKEEDTSRTVAPPIKLHGGIRFNNVSFTYPTRPDNTVLNSLTFEIRPGEKVALIGRSGSGKSTIINLLLRFYPLSKGTITIDGQDIEGLNLSAYRQNLGIVPQEVILFGGTIRENIAYGKPGATEEEVREAARKANALEFIERFDEKLETLVGERGVKLSGGQRQRIAIARAILKDPAILILDEATSSLDAHTEVLVQEALEKLMEGRTTIIIAHRLSTVKKTDRIFVIQDGALAETGSHAELTQQENGIYSNLLKLQLQ</sequence>
<proteinExistence type="predicted"/>
<evidence type="ECO:0000256" key="3">
    <source>
        <dbReference type="ARBA" id="ARBA00022741"/>
    </source>
</evidence>
<feature type="transmembrane region" description="Helical" evidence="7">
    <location>
        <begin position="79"/>
        <end position="100"/>
    </location>
</feature>
<dbReference type="SMART" id="SM00382">
    <property type="entry name" value="AAA"/>
    <property type="match status" value="1"/>
</dbReference>
<gene>
    <name evidence="10" type="ORF">KK062_01065</name>
</gene>
<dbReference type="InterPro" id="IPR027417">
    <property type="entry name" value="P-loop_NTPase"/>
</dbReference>
<evidence type="ECO:0000313" key="10">
    <source>
        <dbReference type="EMBL" id="MBT1706788.1"/>
    </source>
</evidence>
<dbReference type="PROSITE" id="PS50929">
    <property type="entry name" value="ABC_TM1F"/>
    <property type="match status" value="1"/>
</dbReference>
<dbReference type="InterPro" id="IPR003439">
    <property type="entry name" value="ABC_transporter-like_ATP-bd"/>
</dbReference>
<dbReference type="GO" id="GO:0090374">
    <property type="term" value="P:oligopeptide export from mitochondrion"/>
    <property type="evidence" value="ECO:0007669"/>
    <property type="project" value="TreeGrafter"/>
</dbReference>
<dbReference type="CDD" id="cd18576">
    <property type="entry name" value="ABC_6TM_bac_exporter_ABCB8_10_like"/>
    <property type="match status" value="1"/>
</dbReference>
<dbReference type="Proteomes" id="UP001319080">
    <property type="component" value="Unassembled WGS sequence"/>
</dbReference>
<dbReference type="FunFam" id="3.40.50.300:FF:000218">
    <property type="entry name" value="Multidrug ABC transporter ATP-binding protein"/>
    <property type="match status" value="1"/>
</dbReference>
<dbReference type="InterPro" id="IPR011527">
    <property type="entry name" value="ABC1_TM_dom"/>
</dbReference>
<evidence type="ECO:0000256" key="7">
    <source>
        <dbReference type="SAM" id="Phobius"/>
    </source>
</evidence>
<evidence type="ECO:0000313" key="11">
    <source>
        <dbReference type="Proteomes" id="UP001319080"/>
    </source>
</evidence>
<keyword evidence="3" id="KW-0547">Nucleotide-binding</keyword>
<accession>A0AAP2DV33</accession>
<dbReference type="Pfam" id="PF00005">
    <property type="entry name" value="ABC_tran"/>
    <property type="match status" value="1"/>
</dbReference>
<evidence type="ECO:0000259" key="9">
    <source>
        <dbReference type="PROSITE" id="PS50929"/>
    </source>
</evidence>
<dbReference type="Gene3D" id="1.20.1560.10">
    <property type="entry name" value="ABC transporter type 1, transmembrane domain"/>
    <property type="match status" value="1"/>
</dbReference>